<evidence type="ECO:0000256" key="1">
    <source>
        <dbReference type="SAM" id="MobiDB-lite"/>
    </source>
</evidence>
<feature type="domain" description="ChsH2 C-terminal OB-fold" evidence="2">
    <location>
        <begin position="65"/>
        <end position="135"/>
    </location>
</feature>
<proteinExistence type="predicted"/>
<dbReference type="Pfam" id="PF12172">
    <property type="entry name" value="zf-ChsH2"/>
    <property type="match status" value="1"/>
</dbReference>
<dbReference type="PANTHER" id="PTHR34075:SF5">
    <property type="entry name" value="BLR3430 PROTEIN"/>
    <property type="match status" value="1"/>
</dbReference>
<name>A0A918R7A6_9ACTN</name>
<dbReference type="InterPro" id="IPR002878">
    <property type="entry name" value="ChsH2_C"/>
</dbReference>
<dbReference type="InterPro" id="IPR012340">
    <property type="entry name" value="NA-bd_OB-fold"/>
</dbReference>
<accession>A0A918R7A6</accession>
<evidence type="ECO:0000259" key="3">
    <source>
        <dbReference type="Pfam" id="PF12172"/>
    </source>
</evidence>
<dbReference type="Pfam" id="PF01796">
    <property type="entry name" value="OB_ChsH2_C"/>
    <property type="match status" value="1"/>
</dbReference>
<protein>
    <submittedName>
        <fullName evidence="4">Benzoylsuccinyl-CoA thiolase</fullName>
    </submittedName>
</protein>
<dbReference type="PANTHER" id="PTHR34075">
    <property type="entry name" value="BLR3430 PROTEIN"/>
    <property type="match status" value="1"/>
</dbReference>
<dbReference type="RefSeq" id="WP_229886817.1">
    <property type="nucleotide sequence ID" value="NZ_BMVX01000026.1"/>
</dbReference>
<dbReference type="EMBL" id="BMVX01000026">
    <property type="protein sequence ID" value="GGZ88524.1"/>
    <property type="molecule type" value="Genomic_DNA"/>
</dbReference>
<dbReference type="Proteomes" id="UP000634660">
    <property type="component" value="Unassembled WGS sequence"/>
</dbReference>
<evidence type="ECO:0000313" key="4">
    <source>
        <dbReference type="EMBL" id="GGZ88524.1"/>
    </source>
</evidence>
<reference evidence="4" key="2">
    <citation type="submission" date="2020-09" db="EMBL/GenBank/DDBJ databases">
        <authorList>
            <person name="Sun Q."/>
            <person name="Ohkuma M."/>
        </authorList>
    </citation>
    <scope>NUCLEOTIDE SEQUENCE</scope>
    <source>
        <strain evidence="4">JCM 4834</strain>
    </source>
</reference>
<dbReference type="AlphaFoldDB" id="A0A918R7A6"/>
<reference evidence="4" key="1">
    <citation type="journal article" date="2014" name="Int. J. Syst. Evol. Microbiol.">
        <title>Complete genome sequence of Corynebacterium casei LMG S-19264T (=DSM 44701T), isolated from a smear-ripened cheese.</title>
        <authorList>
            <consortium name="US DOE Joint Genome Institute (JGI-PGF)"/>
            <person name="Walter F."/>
            <person name="Albersmeier A."/>
            <person name="Kalinowski J."/>
            <person name="Ruckert C."/>
        </authorList>
    </citation>
    <scope>NUCLEOTIDE SEQUENCE</scope>
    <source>
        <strain evidence="4">JCM 4834</strain>
    </source>
</reference>
<gene>
    <name evidence="4" type="ORF">GCM10010371_55590</name>
</gene>
<evidence type="ECO:0000313" key="5">
    <source>
        <dbReference type="Proteomes" id="UP000634660"/>
    </source>
</evidence>
<dbReference type="InterPro" id="IPR052513">
    <property type="entry name" value="Thioester_dehydratase-like"/>
</dbReference>
<comment type="caution">
    <text evidence="4">The sequence shown here is derived from an EMBL/GenBank/DDBJ whole genome shotgun (WGS) entry which is preliminary data.</text>
</comment>
<feature type="domain" description="ChsH2 rubredoxin-like zinc ribbon" evidence="3">
    <location>
        <begin position="30"/>
        <end position="63"/>
    </location>
</feature>
<sequence length="174" mass="18261">MARTRTPVVSGWFTQDVPPPAPMAGPAPPFRLLGTRCTACAAVFFPREDSACRNPHCAGGGDLAEVPLSPRGRVWSYTDGRYRPPAPYVSDPAEPWEPYVLIAVELEAEGMVVLGQGAPGVRLADLTVGAEVEVVGGVLNEDAETTWLTWQFRPVGPAGRAGSTGSAERSGGGS</sequence>
<dbReference type="SUPFAM" id="SSF50249">
    <property type="entry name" value="Nucleic acid-binding proteins"/>
    <property type="match status" value="1"/>
</dbReference>
<evidence type="ECO:0000259" key="2">
    <source>
        <dbReference type="Pfam" id="PF01796"/>
    </source>
</evidence>
<dbReference type="InterPro" id="IPR022002">
    <property type="entry name" value="ChsH2_Znr"/>
</dbReference>
<organism evidence="4 5">
    <name type="scientific">Streptomyces subrutilus</name>
    <dbReference type="NCBI Taxonomy" id="36818"/>
    <lineage>
        <taxon>Bacteria</taxon>
        <taxon>Bacillati</taxon>
        <taxon>Actinomycetota</taxon>
        <taxon>Actinomycetes</taxon>
        <taxon>Kitasatosporales</taxon>
        <taxon>Streptomycetaceae</taxon>
        <taxon>Streptomyces</taxon>
    </lineage>
</organism>
<feature type="region of interest" description="Disordered" evidence="1">
    <location>
        <begin position="154"/>
        <end position="174"/>
    </location>
</feature>